<reference evidence="3 5" key="2">
    <citation type="submission" date="2018-03" db="EMBL/GenBank/DDBJ databases">
        <authorList>
            <person name="Fogelqvist J."/>
        </authorList>
    </citation>
    <scope>NUCLEOTIDE SEQUENCE [LARGE SCALE GENOMIC DNA]</scope>
</reference>
<dbReference type="EMBL" id="OVEO01000008">
    <property type="protein sequence ID" value="SPQ97537.1"/>
    <property type="molecule type" value="Genomic_DNA"/>
</dbReference>
<gene>
    <name evidence="2" type="ORF">PBRA_000572</name>
    <name evidence="3" type="ORF">PLBR_LOCUS4752</name>
</gene>
<evidence type="ECO:0000313" key="5">
    <source>
        <dbReference type="Proteomes" id="UP000290189"/>
    </source>
</evidence>
<dbReference type="Proteomes" id="UP000290189">
    <property type="component" value="Unassembled WGS sequence"/>
</dbReference>
<accession>A0A0G4IPU7</accession>
<reference evidence="2 4" key="1">
    <citation type="submission" date="2015-02" db="EMBL/GenBank/DDBJ databases">
        <authorList>
            <person name="Chooi Y.-H."/>
        </authorList>
    </citation>
    <scope>NUCLEOTIDE SEQUENCE [LARGE SCALE GENOMIC DNA]</scope>
    <source>
        <strain evidence="2">E3</strain>
    </source>
</reference>
<evidence type="ECO:0000313" key="4">
    <source>
        <dbReference type="Proteomes" id="UP000039324"/>
    </source>
</evidence>
<keyword evidence="3" id="KW-0496">Mitochondrion</keyword>
<evidence type="ECO:0000256" key="1">
    <source>
        <dbReference type="SAM" id="MobiDB-lite"/>
    </source>
</evidence>
<name>A0A0G4IPU7_PLABS</name>
<protein>
    <submittedName>
        <fullName evidence="2">Uncharacterized protein</fullName>
    </submittedName>
</protein>
<evidence type="ECO:0000313" key="2">
    <source>
        <dbReference type="EMBL" id="CEO97227.1"/>
    </source>
</evidence>
<feature type="region of interest" description="Disordered" evidence="1">
    <location>
        <begin position="1"/>
        <end position="25"/>
    </location>
</feature>
<dbReference type="AlphaFoldDB" id="A0A0G4IPU7"/>
<sequence>MARLATTRPGRLVSDKTVASGPTGPYGRVGRRGALDICNVLCLYTTVQPNWSHRYPYIEEVDISCRSSSSSAFRQRRAKNSKLTLGGLEVRSWDPVVRADVQGHVHPPATTISIISRTISALEAFFCTVHIAQSPRSFVLHRSVYHRHARPDLNEPQDYTFAAFLTSRREFGRHGADGSDLGATVATAEPIPIAVWFATPPAARRTGHGALFNDLCTVQKNASKADTVLKMIEMVNQEWLVGGVCTCP</sequence>
<proteinExistence type="predicted"/>
<evidence type="ECO:0000313" key="3">
    <source>
        <dbReference type="EMBL" id="SPQ97537.1"/>
    </source>
</evidence>
<keyword evidence="4" id="KW-1185">Reference proteome</keyword>
<organism evidence="2 4">
    <name type="scientific">Plasmodiophora brassicae</name>
    <name type="common">Clubroot disease agent</name>
    <dbReference type="NCBI Taxonomy" id="37360"/>
    <lineage>
        <taxon>Eukaryota</taxon>
        <taxon>Sar</taxon>
        <taxon>Rhizaria</taxon>
        <taxon>Endomyxa</taxon>
        <taxon>Phytomyxea</taxon>
        <taxon>Plasmodiophorida</taxon>
        <taxon>Plasmodiophoridae</taxon>
        <taxon>Plasmodiophora</taxon>
    </lineage>
</organism>
<dbReference type="EMBL" id="CDSF01000079">
    <property type="protein sequence ID" value="CEO97227.1"/>
    <property type="molecule type" value="Genomic_DNA"/>
</dbReference>
<dbReference type="Proteomes" id="UP000039324">
    <property type="component" value="Unassembled WGS sequence"/>
</dbReference>
<geneLocation type="mitochondrion" evidence="3"/>